<dbReference type="Gene3D" id="3.40.50.1820">
    <property type="entry name" value="alpha/beta hydrolase"/>
    <property type="match status" value="1"/>
</dbReference>
<dbReference type="Pfam" id="PF00561">
    <property type="entry name" value="Abhydrolase_1"/>
    <property type="match status" value="1"/>
</dbReference>
<dbReference type="Proteomes" id="UP001364472">
    <property type="component" value="Unassembled WGS sequence"/>
</dbReference>
<gene>
    <name evidence="2" type="ORF">WB794_06045</name>
</gene>
<dbReference type="SUPFAM" id="SSF53474">
    <property type="entry name" value="alpha/beta-Hydrolases"/>
    <property type="match status" value="1"/>
</dbReference>
<dbReference type="GO" id="GO:0047372">
    <property type="term" value="F:monoacylglycerol lipase activity"/>
    <property type="evidence" value="ECO:0007669"/>
    <property type="project" value="TreeGrafter"/>
</dbReference>
<dbReference type="AlphaFoldDB" id="A0AAW9R165"/>
<dbReference type="EMBL" id="JBBDHC010000006">
    <property type="protein sequence ID" value="MEJ1249233.1"/>
    <property type="molecule type" value="Genomic_DNA"/>
</dbReference>
<accession>A0AAW9R165</accession>
<dbReference type="RefSeq" id="WP_337334946.1">
    <property type="nucleotide sequence ID" value="NZ_JBBDHC010000006.1"/>
</dbReference>
<comment type="caution">
    <text evidence="2">The sequence shown here is derived from an EMBL/GenBank/DDBJ whole genome shotgun (WGS) entry which is preliminary data.</text>
</comment>
<evidence type="ECO:0000259" key="1">
    <source>
        <dbReference type="Pfam" id="PF00561"/>
    </source>
</evidence>
<dbReference type="PANTHER" id="PTHR43798">
    <property type="entry name" value="MONOACYLGLYCEROL LIPASE"/>
    <property type="match status" value="1"/>
</dbReference>
<dbReference type="InterPro" id="IPR050266">
    <property type="entry name" value="AB_hydrolase_sf"/>
</dbReference>
<proteinExistence type="predicted"/>
<evidence type="ECO:0000313" key="2">
    <source>
        <dbReference type="EMBL" id="MEJ1249233.1"/>
    </source>
</evidence>
<dbReference type="InterPro" id="IPR000073">
    <property type="entry name" value="AB_hydrolase_1"/>
</dbReference>
<name>A0AAW9R165_9GAMM</name>
<dbReference type="PRINTS" id="PR00111">
    <property type="entry name" value="ABHYDROLASE"/>
</dbReference>
<reference evidence="2 3" key="1">
    <citation type="journal article" date="2016" name="Antonie Van Leeuwenhoek">
        <title>Denitratimonas tolerans gen. nov., sp. nov., a denitrifying bacterium isolated from a bioreactor for tannery wastewater treatment.</title>
        <authorList>
            <person name="Han S.I."/>
            <person name="Kim J.O."/>
            <person name="Lee Y.R."/>
            <person name="Ekpeghere K.I."/>
            <person name="Koh S.C."/>
            <person name="Whang K.S."/>
        </authorList>
    </citation>
    <scope>NUCLEOTIDE SEQUENCE [LARGE SCALE GENOMIC DNA]</scope>
    <source>
        <strain evidence="2 3">KACC 17565</strain>
    </source>
</reference>
<dbReference type="PANTHER" id="PTHR43798:SF5">
    <property type="entry name" value="MONOACYLGLYCEROL LIPASE ABHD6"/>
    <property type="match status" value="1"/>
</dbReference>
<keyword evidence="2" id="KW-0378">Hydrolase</keyword>
<dbReference type="GO" id="GO:0016020">
    <property type="term" value="C:membrane"/>
    <property type="evidence" value="ECO:0007669"/>
    <property type="project" value="TreeGrafter"/>
</dbReference>
<protein>
    <submittedName>
        <fullName evidence="2">Alpha/beta fold hydrolase</fullName>
    </submittedName>
</protein>
<keyword evidence="3" id="KW-1185">Reference proteome</keyword>
<dbReference type="InterPro" id="IPR029058">
    <property type="entry name" value="AB_hydrolase_fold"/>
</dbReference>
<organism evidence="2 3">
    <name type="scientific">Denitratimonas tolerans</name>
    <dbReference type="NCBI Taxonomy" id="1338420"/>
    <lineage>
        <taxon>Bacteria</taxon>
        <taxon>Pseudomonadati</taxon>
        <taxon>Pseudomonadota</taxon>
        <taxon>Gammaproteobacteria</taxon>
        <taxon>Lysobacterales</taxon>
        <taxon>Lysobacteraceae</taxon>
        <taxon>Denitratimonas</taxon>
    </lineage>
</organism>
<dbReference type="GO" id="GO:0046464">
    <property type="term" value="P:acylglycerol catabolic process"/>
    <property type="evidence" value="ECO:0007669"/>
    <property type="project" value="TreeGrafter"/>
</dbReference>
<feature type="domain" description="AB hydrolase-1" evidence="1">
    <location>
        <begin position="65"/>
        <end position="293"/>
    </location>
</feature>
<evidence type="ECO:0000313" key="3">
    <source>
        <dbReference type="Proteomes" id="UP001364472"/>
    </source>
</evidence>
<sequence>MDKSFTLVLAGLTVSAAGLWLTRPKRLLDFEFARQRRRAGARVARVALPDGEVSYLHSGTASGTPILHIHGFTGMKENWLPLMAALGRQVRQYAPDLPGWGESERREGADPGYAAQAERLAGFIDAVIGAPVDLVGHSMGGGIAAVLAARHPDKVRRLVLMSAAGVRFEDNAFGQAVLDGDNPFGVTDVDDLRRYFTLVFERPPWVPRGVARWMVRRRVADAPFEQAVLASIGRSEEAFLPQREAANIRMPTQLLWCRNDPVIDASAASIYAEAIPGSRLTLIQGTSHMPMIEYLDATATTLKEFLQ</sequence>